<organism evidence="1">
    <name type="scientific">Ackermannviridae sp</name>
    <dbReference type="NCBI Taxonomy" id="2831612"/>
    <lineage>
        <taxon>Viruses</taxon>
        <taxon>Duplodnaviria</taxon>
        <taxon>Heunggongvirae</taxon>
        <taxon>Uroviricota</taxon>
        <taxon>Caudoviricetes</taxon>
        <taxon>Pantevenvirales</taxon>
        <taxon>Ackermannviridae</taxon>
    </lineage>
</organism>
<proteinExistence type="predicted"/>
<reference evidence="1" key="1">
    <citation type="journal article" date="2021" name="Proc. Natl. Acad. Sci. U.S.A.">
        <title>A Catalog of Tens of Thousands of Viruses from Human Metagenomes Reveals Hidden Associations with Chronic Diseases.</title>
        <authorList>
            <person name="Tisza M.J."/>
            <person name="Buck C.B."/>
        </authorList>
    </citation>
    <scope>NUCLEOTIDE SEQUENCE</scope>
    <source>
        <strain evidence="1">CtASH1</strain>
    </source>
</reference>
<evidence type="ECO:0000313" key="1">
    <source>
        <dbReference type="EMBL" id="DAG98005.1"/>
    </source>
</evidence>
<protein>
    <submittedName>
        <fullName evidence="1">Ogr/Delta-like zinc finger protein</fullName>
    </submittedName>
</protein>
<sequence length="392" mass="46103">MMENVQGIFDFSTETESFSHDEFIRKFIPLFKSVLVSKFGTSYKAKISMTSRDINCGCPHCGDGSSSYKRRFHIYFQNYSYKCYNDCHKPFGSLYNLIHEYGLQYSFTHVELSHIKRVFEDFMKSGLAKTDKSIKVTGRDIIDKDGHISTQVPEVNDYAFPREEIMGAKHLREVRRSPALIEYLRKRAVITDKTDLYENRLRTFAYNEKYEDLYVFNLAKNMRDVIGVQIKHLSPKSRRRFTTMSWSKIWTDIFQLQPKGFEELSVKFDKISMIWNSLHIDFSRRYNILEGTFDAYFVDNSIACWGLSNFVYNKSAYYITDNTLLDMAGKKKSLELINGGYNTFLWAKFAEDFPDIAYTCKDMNDIVRKFPNFNMGVLEKYFGNDEFDTLYI</sequence>
<name>A0A8S5VU69_9CAUD</name>
<dbReference type="EMBL" id="BK035393">
    <property type="protein sequence ID" value="DAG98005.1"/>
    <property type="molecule type" value="Genomic_DNA"/>
</dbReference>
<accession>A0A8S5VU69</accession>